<dbReference type="InterPro" id="IPR016135">
    <property type="entry name" value="UBQ-conjugating_enzyme/RWD"/>
</dbReference>
<proteinExistence type="inferred from homology"/>
<dbReference type="PROSITE" id="PS00183">
    <property type="entry name" value="UBC_1"/>
    <property type="match status" value="1"/>
</dbReference>
<dbReference type="Pfam" id="PF00179">
    <property type="entry name" value="UQ_con"/>
    <property type="match status" value="1"/>
</dbReference>
<evidence type="ECO:0000313" key="9">
    <source>
        <dbReference type="EMBL" id="KOB69274.1"/>
    </source>
</evidence>
<keyword evidence="5 7" id="KW-0067">ATP-binding</keyword>
<keyword evidence="3 7" id="KW-0547">Nucleotide-binding</keyword>
<dbReference type="InterPro" id="IPR023313">
    <property type="entry name" value="UBQ-conjugating_AS"/>
</dbReference>
<dbReference type="FunFam" id="3.10.110.10:FF:000060">
    <property type="entry name" value="Ubiquitin conjugating enzyme (UbcB)"/>
    <property type="match status" value="1"/>
</dbReference>
<dbReference type="EC" id="2.3.2.23" evidence="1"/>
<gene>
    <name evidence="9" type="ORF">OBRU01_17684</name>
</gene>
<dbReference type="SMART" id="SM00212">
    <property type="entry name" value="UBCc"/>
    <property type="match status" value="1"/>
</dbReference>
<comment type="similarity">
    <text evidence="7">Belongs to the ubiquitin-conjugating enzyme family.</text>
</comment>
<keyword evidence="4 7" id="KW-0833">Ubl conjugation pathway</keyword>
<reference evidence="9 10" key="1">
    <citation type="journal article" date="2015" name="Genome Biol. Evol.">
        <title>The genome of winter moth (Operophtera brumata) provides a genomic perspective on sexual dimorphism and phenology.</title>
        <authorList>
            <person name="Derks M.F."/>
            <person name="Smit S."/>
            <person name="Salis L."/>
            <person name="Schijlen E."/>
            <person name="Bossers A."/>
            <person name="Mateman C."/>
            <person name="Pijl A.S."/>
            <person name="de Ridder D."/>
            <person name="Groenen M.A."/>
            <person name="Visser M.E."/>
            <person name="Megens H.J."/>
        </authorList>
    </citation>
    <scope>NUCLEOTIDE SEQUENCE [LARGE SCALE GENOMIC DNA]</scope>
    <source>
        <strain evidence="9">WM2013NL</strain>
        <tissue evidence="9">Head and thorax</tissue>
    </source>
</reference>
<dbReference type="SUPFAM" id="SSF54495">
    <property type="entry name" value="UBC-like"/>
    <property type="match status" value="1"/>
</dbReference>
<dbReference type="AlphaFoldDB" id="A0A0L7L1Y7"/>
<evidence type="ECO:0000256" key="6">
    <source>
        <dbReference type="PROSITE-ProRule" id="PRU10133"/>
    </source>
</evidence>
<evidence type="ECO:0000256" key="5">
    <source>
        <dbReference type="ARBA" id="ARBA00022840"/>
    </source>
</evidence>
<comment type="caution">
    <text evidence="9">The sequence shown here is derived from an EMBL/GenBank/DDBJ whole genome shotgun (WGS) entry which is preliminary data.</text>
</comment>
<evidence type="ECO:0000256" key="3">
    <source>
        <dbReference type="ARBA" id="ARBA00022741"/>
    </source>
</evidence>
<dbReference type="GO" id="GO:0061631">
    <property type="term" value="F:ubiquitin conjugating enzyme activity"/>
    <property type="evidence" value="ECO:0007669"/>
    <property type="project" value="UniProtKB-EC"/>
</dbReference>
<dbReference type="STRING" id="104452.A0A0L7L1Y7"/>
<name>A0A0L7L1Y7_OPEBR</name>
<dbReference type="InterPro" id="IPR000608">
    <property type="entry name" value="UBC"/>
</dbReference>
<keyword evidence="10" id="KW-1185">Reference proteome</keyword>
<dbReference type="GO" id="GO:0005524">
    <property type="term" value="F:ATP binding"/>
    <property type="evidence" value="ECO:0007669"/>
    <property type="project" value="UniProtKB-UniRule"/>
</dbReference>
<evidence type="ECO:0000256" key="1">
    <source>
        <dbReference type="ARBA" id="ARBA00012486"/>
    </source>
</evidence>
<feature type="domain" description="UBC core" evidence="8">
    <location>
        <begin position="1"/>
        <end position="142"/>
    </location>
</feature>
<protein>
    <recommendedName>
        <fullName evidence="1">E2 ubiquitin-conjugating enzyme</fullName>
        <ecNumber evidence="1">2.3.2.23</ecNumber>
    </recommendedName>
</protein>
<feature type="active site" description="Glycyl thioester intermediate" evidence="6">
    <location>
        <position position="80"/>
    </location>
</feature>
<accession>A0A0L7L1Y7</accession>
<keyword evidence="2" id="KW-0808">Transferase</keyword>
<dbReference type="PROSITE" id="PS50127">
    <property type="entry name" value="UBC_2"/>
    <property type="match status" value="1"/>
</dbReference>
<evidence type="ECO:0000259" key="8">
    <source>
        <dbReference type="PROSITE" id="PS50127"/>
    </source>
</evidence>
<dbReference type="EMBL" id="JTDY01003605">
    <property type="protein sequence ID" value="KOB69274.1"/>
    <property type="molecule type" value="Genomic_DNA"/>
</dbReference>
<dbReference type="Gene3D" id="3.10.110.10">
    <property type="entry name" value="Ubiquitin Conjugating Enzyme"/>
    <property type="match status" value="1"/>
</dbReference>
<evidence type="ECO:0000256" key="2">
    <source>
        <dbReference type="ARBA" id="ARBA00022679"/>
    </source>
</evidence>
<evidence type="ECO:0000256" key="7">
    <source>
        <dbReference type="RuleBase" id="RU362109"/>
    </source>
</evidence>
<sequence length="162" mass="18591">MQREIKEMKLDPPPNCKAAPKGDNLYEWTATILGITGSVYEGGVFHLDILLPISYPFDPPMVRFVTKIYHCNVSRSGKICLDTLYDEWSPALSISKVLLSISLLMNQCNPYSPLEAKIGKLYLLNRKEHDYQARLWTKRYALHKRIALHCIALHYILIIIST</sequence>
<dbReference type="Proteomes" id="UP000037510">
    <property type="component" value="Unassembled WGS sequence"/>
</dbReference>
<dbReference type="PANTHER" id="PTHR24068">
    <property type="entry name" value="UBIQUITIN-CONJUGATING ENZYME E2"/>
    <property type="match status" value="1"/>
</dbReference>
<evidence type="ECO:0000256" key="4">
    <source>
        <dbReference type="ARBA" id="ARBA00022786"/>
    </source>
</evidence>
<organism evidence="9 10">
    <name type="scientific">Operophtera brumata</name>
    <name type="common">Winter moth</name>
    <name type="synonym">Phalaena brumata</name>
    <dbReference type="NCBI Taxonomy" id="104452"/>
    <lineage>
        <taxon>Eukaryota</taxon>
        <taxon>Metazoa</taxon>
        <taxon>Ecdysozoa</taxon>
        <taxon>Arthropoda</taxon>
        <taxon>Hexapoda</taxon>
        <taxon>Insecta</taxon>
        <taxon>Pterygota</taxon>
        <taxon>Neoptera</taxon>
        <taxon>Endopterygota</taxon>
        <taxon>Lepidoptera</taxon>
        <taxon>Glossata</taxon>
        <taxon>Ditrysia</taxon>
        <taxon>Geometroidea</taxon>
        <taxon>Geometridae</taxon>
        <taxon>Larentiinae</taxon>
        <taxon>Operophtera</taxon>
    </lineage>
</organism>
<evidence type="ECO:0000313" key="10">
    <source>
        <dbReference type="Proteomes" id="UP000037510"/>
    </source>
</evidence>